<dbReference type="AlphaFoldDB" id="A0A1I8ECZ8"/>
<organism evidence="7">
    <name type="scientific">Wuchereria bancrofti</name>
    <dbReference type="NCBI Taxonomy" id="6293"/>
    <lineage>
        <taxon>Eukaryota</taxon>
        <taxon>Metazoa</taxon>
        <taxon>Ecdysozoa</taxon>
        <taxon>Nematoda</taxon>
        <taxon>Chromadorea</taxon>
        <taxon>Rhabditida</taxon>
        <taxon>Spirurina</taxon>
        <taxon>Spiruromorpha</taxon>
        <taxon>Filarioidea</taxon>
        <taxon>Onchocercidae</taxon>
        <taxon>Wuchereria</taxon>
    </lineage>
</organism>
<sequence length="373" mass="42982">MLATTHKMRKRDVPMENTNRVNMTAVKNDHNVVPKQDLMAPVSPEMQKLLEAYGIERHMMAYYNREEPNRIYVNAYGQLHFIDLSMINPTNGSVVQNLALKACELAQNDPIVRNDLETELNKVIQRVLSKLAEKHSGKDAPLTTDSSKCVNTSTWQMLTDTEREELQRERRKRNAYKTSLCRSFRENNICPYGDECVFAHGEKELRLPPQAHPKYKTQLCNKFSVWNYCPYGARCQYIHQRVNEMSKIGTDMLQIKKNTGRNSEKNLQRPSRCFIIKHMNKSIESTNSSVALGNHSSFDEHGGFYSSLTNTDFNGDEKRGQSIKGSGLILHPDYSISYDDTESHLNTEIGTNNIILNQFREHFNNIYHKKTVN</sequence>
<dbReference type="PANTHER" id="PTHR12547:SF144">
    <property type="entry name" value="C3H1-TYPE DOMAIN-CONTAINING PROTEIN"/>
    <property type="match status" value="1"/>
</dbReference>
<dbReference type="Gene3D" id="4.10.1000.10">
    <property type="entry name" value="Zinc finger, CCCH-type"/>
    <property type="match status" value="1"/>
</dbReference>
<evidence type="ECO:0000256" key="5">
    <source>
        <dbReference type="PROSITE-ProRule" id="PRU00723"/>
    </source>
</evidence>
<accession>A0A1I8ECZ8</accession>
<dbReference type="Gene3D" id="6.10.250.3220">
    <property type="match status" value="1"/>
</dbReference>
<feature type="domain" description="C3H1-type" evidence="6">
    <location>
        <begin position="175"/>
        <end position="203"/>
    </location>
</feature>
<keyword evidence="2" id="KW-0677">Repeat</keyword>
<evidence type="ECO:0000256" key="2">
    <source>
        <dbReference type="ARBA" id="ARBA00022737"/>
    </source>
</evidence>
<dbReference type="GO" id="GO:0043186">
    <property type="term" value="C:P granule"/>
    <property type="evidence" value="ECO:0007669"/>
    <property type="project" value="UniProtKB-ARBA"/>
</dbReference>
<keyword evidence="4 5" id="KW-0862">Zinc</keyword>
<dbReference type="InterPro" id="IPR036855">
    <property type="entry name" value="Znf_CCCH_sf"/>
</dbReference>
<keyword evidence="3 5" id="KW-0863">Zinc-finger</keyword>
<dbReference type="GO" id="GO:0003730">
    <property type="term" value="F:mRNA 3'-UTR binding"/>
    <property type="evidence" value="ECO:0007669"/>
    <property type="project" value="TreeGrafter"/>
</dbReference>
<dbReference type="FunFam" id="4.10.1000.10:FF:000001">
    <property type="entry name" value="zinc finger CCCH domain-containing protein 15-like"/>
    <property type="match status" value="1"/>
</dbReference>
<feature type="domain" description="C3H1-type" evidence="6">
    <location>
        <begin position="214"/>
        <end position="242"/>
    </location>
</feature>
<name>A0A1I8ECZ8_WUCBA</name>
<dbReference type="PANTHER" id="PTHR12547">
    <property type="entry name" value="CCCH ZINC FINGER/TIS11-RELATED"/>
    <property type="match status" value="1"/>
</dbReference>
<reference evidence="7" key="1">
    <citation type="submission" date="2016-11" db="UniProtKB">
        <authorList>
            <consortium name="WormBaseParasite"/>
        </authorList>
    </citation>
    <scope>IDENTIFICATION</scope>
    <source>
        <strain evidence="7">pt0022</strain>
    </source>
</reference>
<evidence type="ECO:0000256" key="4">
    <source>
        <dbReference type="ARBA" id="ARBA00022833"/>
    </source>
</evidence>
<dbReference type="Pfam" id="PF00642">
    <property type="entry name" value="zf-CCCH"/>
    <property type="match status" value="2"/>
</dbReference>
<dbReference type="STRING" id="6293.A0A1I8ECZ8"/>
<dbReference type="GO" id="GO:0005829">
    <property type="term" value="C:cytosol"/>
    <property type="evidence" value="ECO:0007669"/>
    <property type="project" value="TreeGrafter"/>
</dbReference>
<dbReference type="SMART" id="SM00356">
    <property type="entry name" value="ZnF_C3H1"/>
    <property type="match status" value="2"/>
</dbReference>
<dbReference type="WBParaSite" id="maker-PairedContig_1489-snap-gene-0.30-mRNA-1">
    <property type="protein sequence ID" value="maker-PairedContig_1489-snap-gene-0.30-mRNA-1"/>
    <property type="gene ID" value="maker-PairedContig_1489-snap-gene-0.30"/>
</dbReference>
<dbReference type="GO" id="GO:0008270">
    <property type="term" value="F:zinc ion binding"/>
    <property type="evidence" value="ECO:0007669"/>
    <property type="project" value="UniProtKB-KW"/>
</dbReference>
<feature type="zinc finger region" description="C3H1-type" evidence="5">
    <location>
        <begin position="175"/>
        <end position="203"/>
    </location>
</feature>
<dbReference type="InterPro" id="IPR000571">
    <property type="entry name" value="Znf_CCCH"/>
</dbReference>
<evidence type="ECO:0000313" key="7">
    <source>
        <dbReference type="WBParaSite" id="maker-PairedContig_1489-snap-gene-0.30-mRNA-1"/>
    </source>
</evidence>
<dbReference type="PROSITE" id="PS50103">
    <property type="entry name" value="ZF_C3H1"/>
    <property type="match status" value="2"/>
</dbReference>
<evidence type="ECO:0000256" key="3">
    <source>
        <dbReference type="ARBA" id="ARBA00022771"/>
    </source>
</evidence>
<protein>
    <recommendedName>
        <fullName evidence="6">C3H1-type domain-containing protein</fullName>
    </recommendedName>
</protein>
<keyword evidence="1 5" id="KW-0479">Metal-binding</keyword>
<evidence type="ECO:0000256" key="1">
    <source>
        <dbReference type="ARBA" id="ARBA00022723"/>
    </source>
</evidence>
<feature type="zinc finger region" description="C3H1-type" evidence="5">
    <location>
        <begin position="214"/>
        <end position="242"/>
    </location>
</feature>
<evidence type="ECO:0000259" key="6">
    <source>
        <dbReference type="PROSITE" id="PS50103"/>
    </source>
</evidence>
<dbReference type="InterPro" id="IPR045877">
    <property type="entry name" value="ZFP36-like"/>
</dbReference>
<dbReference type="SUPFAM" id="SSF90229">
    <property type="entry name" value="CCCH zinc finger"/>
    <property type="match status" value="2"/>
</dbReference>
<proteinExistence type="predicted"/>